<dbReference type="Gene3D" id="1.10.418.10">
    <property type="entry name" value="Calponin-like domain"/>
    <property type="match status" value="1"/>
</dbReference>
<proteinExistence type="predicted"/>
<dbReference type="SUPFAM" id="SSF47576">
    <property type="entry name" value="Calponin-homology domain, CH-domain"/>
    <property type="match status" value="1"/>
</dbReference>
<dbReference type="GeneID" id="100367609"/>
<gene>
    <name evidence="3" type="primary">LOC100367609</name>
</gene>
<name>A0ABM0GKB3_SACKO</name>
<keyword evidence="2" id="KW-1185">Reference proteome</keyword>
<evidence type="ECO:0000256" key="1">
    <source>
        <dbReference type="SAM" id="MobiDB-lite"/>
    </source>
</evidence>
<sequence>MSMRTKINGFTAWVNLRLMPHNLLLNNVVMDLLTGTNMKVLTESFTGNDNKKIQSFDDLTQQQKITRVEWIVQELKEREVIPKDVFIDCRLFAMRHAEHIFDLLWKLITHDIWFCWERLEYMLQTDDRSVTEVPFKWVPEPPPVKKKKKFKKSSSLLSGFGSSSVVTESLPSTPEPEADDYEKFPGADIIKKFKPRRKNWQPPDGDECIIEMINSMLQ</sequence>
<evidence type="ECO:0000313" key="2">
    <source>
        <dbReference type="Proteomes" id="UP000694865"/>
    </source>
</evidence>
<dbReference type="InterPro" id="IPR036872">
    <property type="entry name" value="CH_dom_sf"/>
</dbReference>
<dbReference type="RefSeq" id="XP_002731751.1">
    <property type="nucleotide sequence ID" value="XM_002731705.2"/>
</dbReference>
<feature type="compositionally biased region" description="Low complexity" evidence="1">
    <location>
        <begin position="155"/>
        <end position="164"/>
    </location>
</feature>
<evidence type="ECO:0000313" key="3">
    <source>
        <dbReference type="RefSeq" id="XP_002731751.1"/>
    </source>
</evidence>
<feature type="non-terminal residue" evidence="3">
    <location>
        <position position="218"/>
    </location>
</feature>
<feature type="region of interest" description="Disordered" evidence="1">
    <location>
        <begin position="155"/>
        <end position="182"/>
    </location>
</feature>
<protein>
    <submittedName>
        <fullName evidence="3">Uncharacterized protein LOC100367609</fullName>
    </submittedName>
</protein>
<organism evidence="2 3">
    <name type="scientific">Saccoglossus kowalevskii</name>
    <name type="common">Acorn worm</name>
    <dbReference type="NCBI Taxonomy" id="10224"/>
    <lineage>
        <taxon>Eukaryota</taxon>
        <taxon>Metazoa</taxon>
        <taxon>Hemichordata</taxon>
        <taxon>Enteropneusta</taxon>
        <taxon>Harrimaniidae</taxon>
        <taxon>Saccoglossus</taxon>
    </lineage>
</organism>
<accession>A0ABM0GKB3</accession>
<reference evidence="3" key="1">
    <citation type="submission" date="2025-08" db="UniProtKB">
        <authorList>
            <consortium name="RefSeq"/>
        </authorList>
    </citation>
    <scope>IDENTIFICATION</scope>
    <source>
        <tissue evidence="3">Testes</tissue>
    </source>
</reference>
<dbReference type="Proteomes" id="UP000694865">
    <property type="component" value="Unplaced"/>
</dbReference>